<dbReference type="NCBIfam" id="TIGR02032">
    <property type="entry name" value="GG-red-SF"/>
    <property type="match status" value="1"/>
</dbReference>
<dbReference type="AlphaFoldDB" id="A0A0M0BSV9"/>
<dbReference type="PANTHER" id="PTHR42685">
    <property type="entry name" value="GERANYLGERANYL DIPHOSPHATE REDUCTASE"/>
    <property type="match status" value="1"/>
</dbReference>
<dbReference type="InterPro" id="IPR011777">
    <property type="entry name" value="Geranylgeranyl_Rdtase_fam"/>
</dbReference>
<dbReference type="PANTHER" id="PTHR42685:SF18">
    <property type="entry name" value="DIGERANYLGERANYLGLYCEROPHOSPHOLIPID REDUCTASE"/>
    <property type="match status" value="1"/>
</dbReference>
<dbReference type="SUPFAM" id="SSF51905">
    <property type="entry name" value="FAD/NAD(P)-binding domain"/>
    <property type="match status" value="1"/>
</dbReference>
<organism evidence="2 3">
    <name type="scientific">miscellaneous Crenarchaeota group-1 archaeon SG8-32-3</name>
    <dbReference type="NCBI Taxonomy" id="1685125"/>
    <lineage>
        <taxon>Archaea</taxon>
        <taxon>Candidatus Bathyarchaeota</taxon>
        <taxon>MCG-1</taxon>
    </lineage>
</organism>
<sequence>MKDTSDVIVIGGGPSGSFTAWKLAKLGVEVTVFEEHNTIGYPSHCAGHLSILSLRNLGLYPLPGKIVENTFSQANFYAPSGFTFSVTLTTPVTCSVNRAAFDKYLADKAEQAGAHYNLNSRVQSLLIENDTIKGVTVKQDGKTQTVTAKIVVDAEGISSRLLRQAGLAGLNGACLVHAVETEIENVKNVNLNAVEVFTGKAYAPGFYAWLMPRPNGTAKLGLATNTGNPQEYLNRLMQKHPVASKQLSNSKITHMTFHPITLGGPIAKAYTDGFLAVGDVASQVKPTTGGGVVLGLTCAGIAADVAADAIRRNDVSASFLQKYQKRCTDTLSFDFCVMLWLRRFLDSLSDEKLDDVLRFLARMGVNEALGSVDAIDFQGQLFLKLVTKPAIFAALAYFLKLSLSANP</sequence>
<reference evidence="3" key="1">
    <citation type="submission" date="2015-06" db="EMBL/GenBank/DDBJ databases">
        <title>New insights into the roles of widespread benthic archaea in carbon and nitrogen cycling.</title>
        <authorList>
            <person name="Lazar C.S."/>
            <person name="Baker B.J."/>
            <person name="Seitz K.W."/>
            <person name="Hyde A.S."/>
            <person name="Dick G.J."/>
            <person name="Hinrichs K.-U."/>
            <person name="Teske A.P."/>
        </authorList>
    </citation>
    <scope>NUCLEOTIDE SEQUENCE [LARGE SCALE GENOMIC DNA]</scope>
</reference>
<dbReference type="Proteomes" id="UP000054016">
    <property type="component" value="Unassembled WGS sequence"/>
</dbReference>
<protein>
    <recommendedName>
        <fullName evidence="1">FAD-binding domain-containing protein</fullName>
    </recommendedName>
</protein>
<evidence type="ECO:0000313" key="3">
    <source>
        <dbReference type="Proteomes" id="UP000054016"/>
    </source>
</evidence>
<dbReference type="InterPro" id="IPR050407">
    <property type="entry name" value="Geranylgeranyl_reductase"/>
</dbReference>
<gene>
    <name evidence="2" type="ORF">AC478_02450</name>
</gene>
<dbReference type="PATRIC" id="fig|1685125.3.peg.562"/>
<dbReference type="PRINTS" id="PR00420">
    <property type="entry name" value="RNGMNOXGNASE"/>
</dbReference>
<feature type="domain" description="FAD-binding" evidence="1">
    <location>
        <begin position="5"/>
        <end position="307"/>
    </location>
</feature>
<dbReference type="EMBL" id="LFWV01000028">
    <property type="protein sequence ID" value="KON31682.1"/>
    <property type="molecule type" value="Genomic_DNA"/>
</dbReference>
<accession>A0A0M0BSV9</accession>
<dbReference type="GO" id="GO:0016628">
    <property type="term" value="F:oxidoreductase activity, acting on the CH-CH group of donors, NAD or NADP as acceptor"/>
    <property type="evidence" value="ECO:0007669"/>
    <property type="project" value="InterPro"/>
</dbReference>
<dbReference type="GO" id="GO:0071949">
    <property type="term" value="F:FAD binding"/>
    <property type="evidence" value="ECO:0007669"/>
    <property type="project" value="InterPro"/>
</dbReference>
<dbReference type="InterPro" id="IPR002938">
    <property type="entry name" value="FAD-bd"/>
</dbReference>
<evidence type="ECO:0000259" key="1">
    <source>
        <dbReference type="Pfam" id="PF01494"/>
    </source>
</evidence>
<dbReference type="Pfam" id="PF01494">
    <property type="entry name" value="FAD_binding_3"/>
    <property type="match status" value="1"/>
</dbReference>
<evidence type="ECO:0000313" key="2">
    <source>
        <dbReference type="EMBL" id="KON31682.1"/>
    </source>
</evidence>
<dbReference type="InterPro" id="IPR036188">
    <property type="entry name" value="FAD/NAD-bd_sf"/>
</dbReference>
<proteinExistence type="predicted"/>
<dbReference type="Gene3D" id="3.50.50.60">
    <property type="entry name" value="FAD/NAD(P)-binding domain"/>
    <property type="match status" value="1"/>
</dbReference>
<name>A0A0M0BSV9_9ARCH</name>
<comment type="caution">
    <text evidence="2">The sequence shown here is derived from an EMBL/GenBank/DDBJ whole genome shotgun (WGS) entry which is preliminary data.</text>
</comment>